<evidence type="ECO:0000256" key="1">
    <source>
        <dbReference type="ARBA" id="ARBA00004196"/>
    </source>
</evidence>
<protein>
    <submittedName>
        <fullName evidence="8">Formate dehydrogenase beta subunit</fullName>
    </submittedName>
</protein>
<evidence type="ECO:0000313" key="8">
    <source>
        <dbReference type="EMBL" id="EFL50387.1"/>
    </source>
</evidence>
<evidence type="ECO:0000313" key="9">
    <source>
        <dbReference type="Proteomes" id="UP000006250"/>
    </source>
</evidence>
<keyword evidence="9" id="KW-1185">Reference proteome</keyword>
<feature type="domain" description="4Fe-4S ferredoxin-type" evidence="7">
    <location>
        <begin position="4"/>
        <end position="34"/>
    </location>
</feature>
<dbReference type="Pfam" id="PF13247">
    <property type="entry name" value="Fer4_11"/>
    <property type="match status" value="1"/>
</dbReference>
<sequence length="240" mass="26586">MNGKSFFIDLSRCTGCRGCQVACKQWKNKPVEPTVNTGSHQNPPDLSWQTLKVVRFTEVTVGGKFHWLFFPDQCRHCLDAPCKMVGDSEIQDAIVQDPETGAVVFTEKTKGLTADAVREACPYDIPRVDPATKVMYKCDMCNDRVHAGLLPSCVKTCPTGTMNFGDREDMLALAKNRLAALKPKYPQAELVDASTVRAIFLCPQPPSAYYKYVQYGDAAPSVLSRKAFLAKVLRPLRAFG</sequence>
<reference evidence="8 9" key="1">
    <citation type="submission" date="2010-08" db="EMBL/GenBank/DDBJ databases">
        <title>The draft genome of Desulfovibrio fructosovorans JJ.</title>
        <authorList>
            <consortium name="US DOE Joint Genome Institute (JGI-PGF)"/>
            <person name="Lucas S."/>
            <person name="Copeland A."/>
            <person name="Lapidus A."/>
            <person name="Cheng J.-F."/>
            <person name="Bruce D."/>
            <person name="Goodwin L."/>
            <person name="Pitluck S."/>
            <person name="Land M.L."/>
            <person name="Hauser L."/>
            <person name="Chang Y.-J."/>
            <person name="Jeffries C."/>
            <person name="Wall J.D."/>
            <person name="Stahl D.A."/>
            <person name="Arkin A.P."/>
            <person name="Dehal P."/>
            <person name="Stolyar S.M."/>
            <person name="Hazen T.C."/>
            <person name="Woyke T.J."/>
        </authorList>
    </citation>
    <scope>NUCLEOTIDE SEQUENCE [LARGE SCALE GENOMIC DNA]</scope>
    <source>
        <strain evidence="8 9">JJ</strain>
    </source>
</reference>
<dbReference type="PROSITE" id="PS51379">
    <property type="entry name" value="4FE4S_FER_2"/>
    <property type="match status" value="1"/>
</dbReference>
<dbReference type="GO" id="GO:0046872">
    <property type="term" value="F:metal ion binding"/>
    <property type="evidence" value="ECO:0007669"/>
    <property type="project" value="UniProtKB-KW"/>
</dbReference>
<dbReference type="InterPro" id="IPR051555">
    <property type="entry name" value="FDH_Electron_Transfer_Unit"/>
</dbReference>
<dbReference type="STRING" id="596151.DesfrDRAFT_2820"/>
<dbReference type="eggNOG" id="COG0437">
    <property type="taxonomic scope" value="Bacteria"/>
</dbReference>
<proteinExistence type="predicted"/>
<dbReference type="RefSeq" id="WP_005994903.1">
    <property type="nucleotide sequence ID" value="NZ_AECZ01000020.1"/>
</dbReference>
<dbReference type="GO" id="GO:0030313">
    <property type="term" value="C:cell envelope"/>
    <property type="evidence" value="ECO:0007669"/>
    <property type="project" value="UniProtKB-SubCell"/>
</dbReference>
<evidence type="ECO:0000256" key="2">
    <source>
        <dbReference type="ARBA" id="ARBA00022485"/>
    </source>
</evidence>
<evidence type="ECO:0000256" key="5">
    <source>
        <dbReference type="ARBA" id="ARBA00023004"/>
    </source>
</evidence>
<evidence type="ECO:0000256" key="6">
    <source>
        <dbReference type="ARBA" id="ARBA00023014"/>
    </source>
</evidence>
<evidence type="ECO:0000256" key="3">
    <source>
        <dbReference type="ARBA" id="ARBA00022723"/>
    </source>
</evidence>
<evidence type="ECO:0000256" key="4">
    <source>
        <dbReference type="ARBA" id="ARBA00022737"/>
    </source>
</evidence>
<keyword evidence="4" id="KW-0677">Repeat</keyword>
<evidence type="ECO:0000259" key="7">
    <source>
        <dbReference type="PROSITE" id="PS51379"/>
    </source>
</evidence>
<dbReference type="Gene3D" id="3.30.70.20">
    <property type="match status" value="2"/>
</dbReference>
<dbReference type="CDD" id="cd10559">
    <property type="entry name" value="W-FDH"/>
    <property type="match status" value="1"/>
</dbReference>
<keyword evidence="5" id="KW-0408">Iron</keyword>
<name>E1JYX1_SOLFR</name>
<dbReference type="InterPro" id="IPR017896">
    <property type="entry name" value="4Fe4S_Fe-S-bd"/>
</dbReference>
<dbReference type="EMBL" id="AECZ01000020">
    <property type="protein sequence ID" value="EFL50387.1"/>
    <property type="molecule type" value="Genomic_DNA"/>
</dbReference>
<keyword evidence="2" id="KW-0004">4Fe-4S</keyword>
<dbReference type="AlphaFoldDB" id="E1JYX1"/>
<dbReference type="GO" id="GO:0051539">
    <property type="term" value="F:4 iron, 4 sulfur cluster binding"/>
    <property type="evidence" value="ECO:0007669"/>
    <property type="project" value="UniProtKB-KW"/>
</dbReference>
<accession>E1JYX1</accession>
<dbReference type="PANTHER" id="PTHR43545:SF6">
    <property type="entry name" value="FORMATE DEHYDROGENASE, NITRATE-INDUCIBLE, IRON-SULFUR SUBUNIT"/>
    <property type="match status" value="1"/>
</dbReference>
<comment type="subcellular location">
    <subcellularLocation>
        <location evidence="1">Cell envelope</location>
    </subcellularLocation>
</comment>
<comment type="caution">
    <text evidence="8">The sequence shown here is derived from an EMBL/GenBank/DDBJ whole genome shotgun (WGS) entry which is preliminary data.</text>
</comment>
<dbReference type="OrthoDB" id="9789030at2"/>
<gene>
    <name evidence="8" type="ORF">DesfrDRAFT_2820</name>
</gene>
<dbReference type="SUPFAM" id="SSF54862">
    <property type="entry name" value="4Fe-4S ferredoxins"/>
    <property type="match status" value="1"/>
</dbReference>
<keyword evidence="3" id="KW-0479">Metal-binding</keyword>
<dbReference type="Proteomes" id="UP000006250">
    <property type="component" value="Unassembled WGS sequence"/>
</dbReference>
<organism evidence="8 9">
    <name type="scientific">Solidesulfovibrio fructosivorans JJ]</name>
    <dbReference type="NCBI Taxonomy" id="596151"/>
    <lineage>
        <taxon>Bacteria</taxon>
        <taxon>Pseudomonadati</taxon>
        <taxon>Thermodesulfobacteriota</taxon>
        <taxon>Desulfovibrionia</taxon>
        <taxon>Desulfovibrionales</taxon>
        <taxon>Desulfovibrionaceae</taxon>
        <taxon>Solidesulfovibrio</taxon>
    </lineage>
</organism>
<dbReference type="PANTHER" id="PTHR43545">
    <property type="entry name" value="FORMATE DEHYDROGENASE, NITRATE-INDUCIBLE, IRON-SULFUR SUBUNIT"/>
    <property type="match status" value="1"/>
</dbReference>
<keyword evidence="6" id="KW-0411">Iron-sulfur</keyword>